<keyword evidence="1" id="KW-1133">Transmembrane helix</keyword>
<dbReference type="Proteomes" id="UP000290092">
    <property type="component" value="Unassembled WGS sequence"/>
</dbReference>
<accession>A0AAX2ALI6</accession>
<feature type="transmembrane region" description="Helical" evidence="1">
    <location>
        <begin position="85"/>
        <end position="104"/>
    </location>
</feature>
<gene>
    <name evidence="2" type="ORF">CP985_00965</name>
</gene>
<dbReference type="PIRSF" id="PIRSF015875">
    <property type="entry name" value="UCP015875"/>
    <property type="match status" value="1"/>
</dbReference>
<evidence type="ECO:0000313" key="3">
    <source>
        <dbReference type="Proteomes" id="UP000290092"/>
    </source>
</evidence>
<proteinExistence type="predicted"/>
<feature type="transmembrane region" description="Helical" evidence="1">
    <location>
        <begin position="124"/>
        <end position="142"/>
    </location>
</feature>
<evidence type="ECO:0000256" key="1">
    <source>
        <dbReference type="SAM" id="Phobius"/>
    </source>
</evidence>
<dbReference type="InterPro" id="IPR007418">
    <property type="entry name" value="DUF474"/>
</dbReference>
<keyword evidence="1" id="KW-0472">Membrane</keyword>
<keyword evidence="3" id="KW-1185">Reference proteome</keyword>
<protein>
    <recommendedName>
        <fullName evidence="4">Copper resistance protein D</fullName>
    </recommendedName>
</protein>
<keyword evidence="1" id="KW-0812">Transmembrane</keyword>
<dbReference type="EMBL" id="NXID01000003">
    <property type="protein sequence ID" value="RXK16756.1"/>
    <property type="molecule type" value="Genomic_DNA"/>
</dbReference>
<reference evidence="2 3" key="1">
    <citation type="submission" date="2017-09" db="EMBL/GenBank/DDBJ databases">
        <title>Genomics of the genus Arcobacter.</title>
        <authorList>
            <person name="Perez-Cataluna A."/>
            <person name="Figueras M.J."/>
            <person name="Salas-Masso N."/>
        </authorList>
    </citation>
    <scope>NUCLEOTIDE SEQUENCE [LARGE SCALE GENOMIC DNA]</scope>
    <source>
        <strain evidence="2 3">CECT 7386</strain>
    </source>
</reference>
<dbReference type="AlphaFoldDB" id="A0AAX2ALI6"/>
<comment type="caution">
    <text evidence="2">The sequence shown here is derived from an EMBL/GenBank/DDBJ whole genome shotgun (WGS) entry which is preliminary data.</text>
</comment>
<evidence type="ECO:0000313" key="2">
    <source>
        <dbReference type="EMBL" id="RXK16756.1"/>
    </source>
</evidence>
<dbReference type="KEGG" id="amyt:AMYT_1291"/>
<feature type="transmembrane region" description="Helical" evidence="1">
    <location>
        <begin position="6"/>
        <end position="32"/>
    </location>
</feature>
<dbReference type="RefSeq" id="WP_114841733.1">
    <property type="nucleotide sequence ID" value="NZ_CP031219.1"/>
</dbReference>
<organism evidence="2 3">
    <name type="scientific">Malaciobacter mytili LMG 24559</name>
    <dbReference type="NCBI Taxonomy" id="1032238"/>
    <lineage>
        <taxon>Bacteria</taxon>
        <taxon>Pseudomonadati</taxon>
        <taxon>Campylobacterota</taxon>
        <taxon>Epsilonproteobacteria</taxon>
        <taxon>Campylobacterales</taxon>
        <taxon>Arcobacteraceae</taxon>
        <taxon>Malaciobacter</taxon>
    </lineage>
</organism>
<feature type="transmembrane region" description="Helical" evidence="1">
    <location>
        <begin position="53"/>
        <end position="73"/>
    </location>
</feature>
<name>A0AAX2ALI6_9BACT</name>
<sequence length="143" mass="16658">MQIYNIMLLIHLFCAIIFIGFLFADIFVIKALDSKYENAQEIKKPIYNKAVKIYPFSVLLLILSGGYMFSKYINSSLGYIETNLQILLLVKFFLVLIIALGILYSLSCKIRKKEPFKIMKHFHLFAFCLTIIITILAKIMFWV</sequence>
<evidence type="ECO:0008006" key="4">
    <source>
        <dbReference type="Google" id="ProtNLM"/>
    </source>
</evidence>